<evidence type="ECO:0000259" key="1">
    <source>
        <dbReference type="Pfam" id="PF13649"/>
    </source>
</evidence>
<dbReference type="Pfam" id="PF13649">
    <property type="entry name" value="Methyltransf_25"/>
    <property type="match status" value="1"/>
</dbReference>
<dbReference type="SUPFAM" id="SSF53335">
    <property type="entry name" value="S-adenosyl-L-methionine-dependent methyltransferases"/>
    <property type="match status" value="1"/>
</dbReference>
<dbReference type="Gene3D" id="3.40.50.150">
    <property type="entry name" value="Vaccinia Virus protein VP39"/>
    <property type="match status" value="1"/>
</dbReference>
<comment type="caution">
    <text evidence="2">The sequence shown here is derived from an EMBL/GenBank/DDBJ whole genome shotgun (WGS) entry which is preliminary data.</text>
</comment>
<reference evidence="2" key="1">
    <citation type="submission" date="2022-02" db="EMBL/GenBank/DDBJ databases">
        <title>Crop Bioprotection Bacillus Genome Sequencing.</title>
        <authorList>
            <person name="Dunlap C."/>
        </authorList>
    </citation>
    <scope>NUCLEOTIDE SEQUENCE</scope>
    <source>
        <strain evidence="2">98-1</strain>
    </source>
</reference>
<dbReference type="AlphaFoldDB" id="A0AAP3FRG8"/>
<dbReference type="InterPro" id="IPR029063">
    <property type="entry name" value="SAM-dependent_MTases_sf"/>
</dbReference>
<organism evidence="2 3">
    <name type="scientific">Bacillus vallismortis</name>
    <dbReference type="NCBI Taxonomy" id="72361"/>
    <lineage>
        <taxon>Bacteria</taxon>
        <taxon>Bacillati</taxon>
        <taxon>Bacillota</taxon>
        <taxon>Bacilli</taxon>
        <taxon>Bacillales</taxon>
        <taxon>Bacillaceae</taxon>
        <taxon>Bacillus</taxon>
    </lineage>
</organism>
<dbReference type="GO" id="GO:0008168">
    <property type="term" value="F:methyltransferase activity"/>
    <property type="evidence" value="ECO:0007669"/>
    <property type="project" value="UniProtKB-KW"/>
</dbReference>
<protein>
    <submittedName>
        <fullName evidence="2">Class I SAM-dependent methyltransferase</fullName>
    </submittedName>
</protein>
<keyword evidence="2" id="KW-0808">Transferase</keyword>
<dbReference type="EMBL" id="JALAOH010000023">
    <property type="protein sequence ID" value="MCY8317078.1"/>
    <property type="molecule type" value="Genomic_DNA"/>
</dbReference>
<accession>A0AAP3FRG8</accession>
<dbReference type="GO" id="GO:0032259">
    <property type="term" value="P:methylation"/>
    <property type="evidence" value="ECO:0007669"/>
    <property type="project" value="UniProtKB-KW"/>
</dbReference>
<evidence type="ECO:0000313" key="2">
    <source>
        <dbReference type="EMBL" id="MCY8317078.1"/>
    </source>
</evidence>
<feature type="domain" description="Methyltransferase" evidence="1">
    <location>
        <begin position="42"/>
        <end position="136"/>
    </location>
</feature>
<name>A0AAP3FRG8_BACVA</name>
<dbReference type="CDD" id="cd02440">
    <property type="entry name" value="AdoMet_MTases"/>
    <property type="match status" value="1"/>
</dbReference>
<dbReference type="InterPro" id="IPR041698">
    <property type="entry name" value="Methyltransf_25"/>
</dbReference>
<evidence type="ECO:0000313" key="3">
    <source>
        <dbReference type="Proteomes" id="UP001067121"/>
    </source>
</evidence>
<keyword evidence="2" id="KW-0489">Methyltransferase</keyword>
<proteinExistence type="predicted"/>
<sequence>MKTSWKEDSVAGKFDAYNDVLEQTLGFEYVFRKFDKADIKKVLDFGCGPGKVAYRLANRIDCNVIAVDESSKMLDIAKKKRKHSHVDYHLIEHDNLSFLPDHSVDAAMACYVFINTDSDQRIKRIMGEIFRVLKPGASFVILDTNPDSTGIEFSTFRNGIPGKEYSYGEERNEWLHVPEQEDLILNDFHWPKSMYYKLLSNLGFESVTLLEPTLNDIDGEQLKAIEQKFKFNNWKSEKEYPPFIIFEAVKPTLGGV</sequence>
<dbReference type="PANTHER" id="PTHR43591">
    <property type="entry name" value="METHYLTRANSFERASE"/>
    <property type="match status" value="1"/>
</dbReference>
<dbReference type="RefSeq" id="WP_268543611.1">
    <property type="nucleotide sequence ID" value="NZ_JALAOH010000023.1"/>
</dbReference>
<dbReference type="PANTHER" id="PTHR43591:SF110">
    <property type="entry name" value="RHODANESE DOMAIN-CONTAINING PROTEIN"/>
    <property type="match status" value="1"/>
</dbReference>
<gene>
    <name evidence="2" type="ORF">MOC71_10080</name>
</gene>
<dbReference type="Proteomes" id="UP001067121">
    <property type="component" value="Unassembled WGS sequence"/>
</dbReference>